<feature type="compositionally biased region" description="Basic and acidic residues" evidence="1">
    <location>
        <begin position="30"/>
        <end position="43"/>
    </location>
</feature>
<feature type="region of interest" description="Disordered" evidence="1">
    <location>
        <begin position="1"/>
        <end position="54"/>
    </location>
</feature>
<name>A0ABQ4GHI8_9ACTN</name>
<gene>
    <name evidence="2" type="ORF">Msi02_17050</name>
</gene>
<dbReference type="Proteomes" id="UP000660454">
    <property type="component" value="Unassembled WGS sequence"/>
</dbReference>
<evidence type="ECO:0000256" key="1">
    <source>
        <dbReference type="SAM" id="MobiDB-lite"/>
    </source>
</evidence>
<comment type="caution">
    <text evidence="2">The sequence shown here is derived from an EMBL/GenBank/DDBJ whole genome shotgun (WGS) entry which is preliminary data.</text>
</comment>
<sequence length="69" mass="7707">MGVSANPEEPWHPMDQVPESESPSAPKLVRGREAEPAPAERDLPFLASFEAQPDLAERHEEILRSEMGR</sequence>
<protein>
    <submittedName>
        <fullName evidence="2">Uncharacterized protein</fullName>
    </submittedName>
</protein>
<reference evidence="2 3" key="1">
    <citation type="submission" date="2021-01" db="EMBL/GenBank/DDBJ databases">
        <title>Whole genome shotgun sequence of Microbispora siamensis NBRC 104113.</title>
        <authorList>
            <person name="Komaki H."/>
            <person name="Tamura T."/>
        </authorList>
    </citation>
    <scope>NUCLEOTIDE SEQUENCE [LARGE SCALE GENOMIC DNA]</scope>
    <source>
        <strain evidence="2 3">NBRC 104113</strain>
    </source>
</reference>
<evidence type="ECO:0000313" key="3">
    <source>
        <dbReference type="Proteomes" id="UP000660454"/>
    </source>
</evidence>
<keyword evidence="3" id="KW-1185">Reference proteome</keyword>
<accession>A0ABQ4GHI8</accession>
<evidence type="ECO:0000313" key="2">
    <source>
        <dbReference type="EMBL" id="GIH60888.1"/>
    </source>
</evidence>
<proteinExistence type="predicted"/>
<organism evidence="2 3">
    <name type="scientific">Microbispora siamensis</name>
    <dbReference type="NCBI Taxonomy" id="564413"/>
    <lineage>
        <taxon>Bacteria</taxon>
        <taxon>Bacillati</taxon>
        <taxon>Actinomycetota</taxon>
        <taxon>Actinomycetes</taxon>
        <taxon>Streptosporangiales</taxon>
        <taxon>Streptosporangiaceae</taxon>
        <taxon>Microbispora</taxon>
    </lineage>
</organism>
<dbReference type="EMBL" id="BOOF01000005">
    <property type="protein sequence ID" value="GIH60888.1"/>
    <property type="molecule type" value="Genomic_DNA"/>
</dbReference>